<organism evidence="2 3">
    <name type="scientific">Meloidogyne enterolobii</name>
    <name type="common">Root-knot nematode worm</name>
    <name type="synonym">Meloidogyne mayaguensis</name>
    <dbReference type="NCBI Taxonomy" id="390850"/>
    <lineage>
        <taxon>Eukaryota</taxon>
        <taxon>Metazoa</taxon>
        <taxon>Ecdysozoa</taxon>
        <taxon>Nematoda</taxon>
        <taxon>Chromadorea</taxon>
        <taxon>Rhabditida</taxon>
        <taxon>Tylenchina</taxon>
        <taxon>Tylenchomorpha</taxon>
        <taxon>Tylenchoidea</taxon>
        <taxon>Meloidogynidae</taxon>
        <taxon>Meloidogyninae</taxon>
        <taxon>Meloidogyne</taxon>
    </lineage>
</organism>
<name>A0A6V7XS77_MELEN</name>
<feature type="transmembrane region" description="Helical" evidence="1">
    <location>
        <begin position="55"/>
        <end position="76"/>
    </location>
</feature>
<accession>A0A6V7XS77</accession>
<gene>
    <name evidence="2" type="ORF">MENT_LOCUS55756</name>
</gene>
<reference evidence="2 3" key="1">
    <citation type="submission" date="2020-08" db="EMBL/GenBank/DDBJ databases">
        <authorList>
            <person name="Koutsovoulos G."/>
            <person name="Danchin GJ E."/>
        </authorList>
    </citation>
    <scope>NUCLEOTIDE SEQUENCE [LARGE SCALE GENOMIC DNA]</scope>
</reference>
<evidence type="ECO:0000313" key="2">
    <source>
        <dbReference type="EMBL" id="CAD2202141.1"/>
    </source>
</evidence>
<evidence type="ECO:0000313" key="3">
    <source>
        <dbReference type="Proteomes" id="UP000580250"/>
    </source>
</evidence>
<sequence>MYLISSIFLSSLNKFLLFSSSVSSVILFLPLNICSVSFGLFLLFLDELLFLLDLFFFPLSNNFISFKIFSISFISAKQ</sequence>
<feature type="transmembrane region" description="Helical" evidence="1">
    <location>
        <begin position="15"/>
        <end position="43"/>
    </location>
</feature>
<keyword evidence="1" id="KW-0812">Transmembrane</keyword>
<keyword evidence="1" id="KW-1133">Transmembrane helix</keyword>
<keyword evidence="1" id="KW-0472">Membrane</keyword>
<dbReference type="Proteomes" id="UP000580250">
    <property type="component" value="Unassembled WGS sequence"/>
</dbReference>
<protein>
    <submittedName>
        <fullName evidence="2">Uncharacterized protein</fullName>
    </submittedName>
</protein>
<evidence type="ECO:0000256" key="1">
    <source>
        <dbReference type="SAM" id="Phobius"/>
    </source>
</evidence>
<proteinExistence type="predicted"/>
<dbReference type="EMBL" id="CAJEWN010002141">
    <property type="protein sequence ID" value="CAD2202141.1"/>
    <property type="molecule type" value="Genomic_DNA"/>
</dbReference>
<comment type="caution">
    <text evidence="2">The sequence shown here is derived from an EMBL/GenBank/DDBJ whole genome shotgun (WGS) entry which is preliminary data.</text>
</comment>
<dbReference type="AlphaFoldDB" id="A0A6V7XS77"/>